<protein>
    <recommendedName>
        <fullName evidence="2">UPF0102 protein DEQ80_09805</fullName>
    </recommendedName>
</protein>
<dbReference type="STRING" id="229919.GCA_001050195_01845"/>
<dbReference type="PANTHER" id="PTHR34039:SF1">
    <property type="entry name" value="UPF0102 PROTEIN YRAN"/>
    <property type="match status" value="1"/>
</dbReference>
<dbReference type="HAMAP" id="MF_00048">
    <property type="entry name" value="UPF0102"/>
    <property type="match status" value="1"/>
</dbReference>
<gene>
    <name evidence="3" type="ORF">DEQ80_09805</name>
</gene>
<dbReference type="Gene3D" id="3.40.1350.10">
    <property type="match status" value="1"/>
</dbReference>
<dbReference type="AlphaFoldDB" id="A0A3D1JHT6"/>
<dbReference type="CDD" id="cd20736">
    <property type="entry name" value="PoNe_Nuclease"/>
    <property type="match status" value="1"/>
</dbReference>
<dbReference type="GO" id="GO:0003676">
    <property type="term" value="F:nucleic acid binding"/>
    <property type="evidence" value="ECO:0007669"/>
    <property type="project" value="InterPro"/>
</dbReference>
<proteinExistence type="inferred from homology"/>
<dbReference type="RefSeq" id="WP_062192586.1">
    <property type="nucleotide sequence ID" value="NZ_DF967965.1"/>
</dbReference>
<evidence type="ECO:0000313" key="3">
    <source>
        <dbReference type="EMBL" id="HCE18140.1"/>
    </source>
</evidence>
<dbReference type="InterPro" id="IPR011856">
    <property type="entry name" value="tRNA_endonuc-like_dom_sf"/>
</dbReference>
<dbReference type="PANTHER" id="PTHR34039">
    <property type="entry name" value="UPF0102 PROTEIN YRAN"/>
    <property type="match status" value="1"/>
</dbReference>
<name>A0A3D1JHT6_9CHLR</name>
<dbReference type="Proteomes" id="UP000264141">
    <property type="component" value="Unassembled WGS sequence"/>
</dbReference>
<dbReference type="InterPro" id="IPR011335">
    <property type="entry name" value="Restrct_endonuc-II-like"/>
</dbReference>
<reference evidence="3 4" key="1">
    <citation type="journal article" date="2018" name="Nat. Biotechnol.">
        <title>A standardized bacterial taxonomy based on genome phylogeny substantially revises the tree of life.</title>
        <authorList>
            <person name="Parks D.H."/>
            <person name="Chuvochina M."/>
            <person name="Waite D.W."/>
            <person name="Rinke C."/>
            <person name="Skarshewski A."/>
            <person name="Chaumeil P.A."/>
            <person name="Hugenholtz P."/>
        </authorList>
    </citation>
    <scope>NUCLEOTIDE SEQUENCE [LARGE SCALE GENOMIC DNA]</scope>
    <source>
        <strain evidence="3">UBA8781</strain>
    </source>
</reference>
<dbReference type="InterPro" id="IPR003509">
    <property type="entry name" value="UPF0102_YraN-like"/>
</dbReference>
<evidence type="ECO:0000256" key="2">
    <source>
        <dbReference type="HAMAP-Rule" id="MF_00048"/>
    </source>
</evidence>
<accession>A0A3D1JHT6</accession>
<organism evidence="3 4">
    <name type="scientific">Anaerolinea thermolimosa</name>
    <dbReference type="NCBI Taxonomy" id="229919"/>
    <lineage>
        <taxon>Bacteria</taxon>
        <taxon>Bacillati</taxon>
        <taxon>Chloroflexota</taxon>
        <taxon>Anaerolineae</taxon>
        <taxon>Anaerolineales</taxon>
        <taxon>Anaerolineaceae</taxon>
        <taxon>Anaerolinea</taxon>
    </lineage>
</organism>
<dbReference type="SUPFAM" id="SSF52980">
    <property type="entry name" value="Restriction endonuclease-like"/>
    <property type="match status" value="1"/>
</dbReference>
<dbReference type="OrthoDB" id="9802516at2"/>
<comment type="caution">
    <text evidence="3">The sequence shown here is derived from an EMBL/GenBank/DDBJ whole genome shotgun (WGS) entry which is preliminary data.</text>
</comment>
<dbReference type="Pfam" id="PF02021">
    <property type="entry name" value="UPF0102"/>
    <property type="match status" value="1"/>
</dbReference>
<comment type="similarity">
    <text evidence="1 2">Belongs to the UPF0102 family.</text>
</comment>
<evidence type="ECO:0000313" key="4">
    <source>
        <dbReference type="Proteomes" id="UP000264141"/>
    </source>
</evidence>
<dbReference type="EMBL" id="DPBP01000037">
    <property type="protein sequence ID" value="HCE18140.1"/>
    <property type="molecule type" value="Genomic_DNA"/>
</dbReference>
<sequence length="120" mass="13625">MNRRQIGRWGETLAEEYLLGRGYEVLHRNLETPYGEIDLIAQREGTIIFIEVKARTGSGFGLPEDAITGKKRNHLLAAIQFYWQSCGTESPWQVDVIAILGRPDRPGEVQIEHFENALTT</sequence>
<evidence type="ECO:0000256" key="1">
    <source>
        <dbReference type="ARBA" id="ARBA00006738"/>
    </source>
</evidence>